<reference evidence="4" key="1">
    <citation type="submission" date="2017-04" db="EMBL/GenBank/DDBJ databases">
        <authorList>
            <person name="Varghese N."/>
            <person name="Submissions S."/>
        </authorList>
    </citation>
    <scope>NUCLEOTIDE SEQUENCE [LARGE SCALE GENOMIC DNA]</scope>
    <source>
        <strain evidence="4">DSM 12126</strain>
    </source>
</reference>
<keyword evidence="2" id="KW-0732">Signal</keyword>
<gene>
    <name evidence="3" type="ORF">SAMN04488524_4742</name>
</gene>
<keyword evidence="1" id="KW-0175">Coiled coil</keyword>
<evidence type="ECO:0000313" key="3">
    <source>
        <dbReference type="EMBL" id="SMD08266.1"/>
    </source>
</evidence>
<dbReference type="AlphaFoldDB" id="A0A1W2EG09"/>
<dbReference type="RefSeq" id="WP_144009036.1">
    <property type="nucleotide sequence ID" value="NZ_FWXT01000006.1"/>
</dbReference>
<evidence type="ECO:0000256" key="1">
    <source>
        <dbReference type="SAM" id="Coils"/>
    </source>
</evidence>
<evidence type="ECO:0008006" key="5">
    <source>
        <dbReference type="Google" id="ProtNLM"/>
    </source>
</evidence>
<protein>
    <recommendedName>
        <fullName evidence="5">Chaperone of endosialidase</fullName>
    </recommendedName>
</protein>
<organism evidence="3 4">
    <name type="scientific">Pedobacter africanus</name>
    <dbReference type="NCBI Taxonomy" id="151894"/>
    <lineage>
        <taxon>Bacteria</taxon>
        <taxon>Pseudomonadati</taxon>
        <taxon>Bacteroidota</taxon>
        <taxon>Sphingobacteriia</taxon>
        <taxon>Sphingobacteriales</taxon>
        <taxon>Sphingobacteriaceae</taxon>
        <taxon>Pedobacter</taxon>
    </lineage>
</organism>
<feature type="chain" id="PRO_5012484204" description="Chaperone of endosialidase" evidence="2">
    <location>
        <begin position="19"/>
        <end position="403"/>
    </location>
</feature>
<dbReference type="OrthoDB" id="680331at2"/>
<evidence type="ECO:0000313" key="4">
    <source>
        <dbReference type="Proteomes" id="UP000192756"/>
    </source>
</evidence>
<accession>A0A1W2EG09</accession>
<dbReference type="Proteomes" id="UP000192756">
    <property type="component" value="Unassembled WGS sequence"/>
</dbReference>
<feature type="signal peptide" evidence="2">
    <location>
        <begin position="1"/>
        <end position="18"/>
    </location>
</feature>
<name>A0A1W2EG09_9SPHI</name>
<feature type="coiled-coil region" evidence="1">
    <location>
        <begin position="375"/>
        <end position="402"/>
    </location>
</feature>
<dbReference type="EMBL" id="FWXT01000006">
    <property type="protein sequence ID" value="SMD08266.1"/>
    <property type="molecule type" value="Genomic_DNA"/>
</dbReference>
<proteinExistence type="predicted"/>
<dbReference type="STRING" id="151894.SAMN04488524_4742"/>
<evidence type="ECO:0000256" key="2">
    <source>
        <dbReference type="SAM" id="SignalP"/>
    </source>
</evidence>
<sequence length="403" mass="42648">MKELYIILLGAVSFTVTATGQTTNTFPTTGNVGIGTTSPSEKLQVITNEQQGAVRIGGGNGLGAGRIFIQADMVNNMSYIDAFGDNAYKYLRIDASSLALNSTSFGNVGIGTSTPASRLHVGQSNSEIRFDYDGSNNHYGSLRWAGLQLGNNGQNRLIAGRSAPGGLFDFYVNNTNDGADYNTGPNGTLAMRINSNGNVGIATTTPASALDVAGLIQISGINAVNPPTGLSYGLFGYAGVGLGIYSGATGPNQGIGFWTNLNNVQTESVRISNNGDVGIGTTNPKGYKLAVNGNIRAHEIKVETANWPDYVFAKDYPIPTLQETEKHIKDKGHLLGIPSAAEVKANGIDLGEMNAKLLQKIEELTLHLIEQGKANGTQNALIAELKEAIEQQKKEINQLKLKL</sequence>
<keyword evidence="4" id="KW-1185">Reference proteome</keyword>